<comment type="caution">
    <text evidence="1">The sequence shown here is derived from an EMBL/GenBank/DDBJ whole genome shotgun (WGS) entry which is preliminary data.</text>
</comment>
<gene>
    <name evidence="1" type="ORF">ACFFV7_45660</name>
</gene>
<organism evidence="1 2">
    <name type="scientific">Nonomuraea spiralis</name>
    <dbReference type="NCBI Taxonomy" id="46182"/>
    <lineage>
        <taxon>Bacteria</taxon>
        <taxon>Bacillati</taxon>
        <taxon>Actinomycetota</taxon>
        <taxon>Actinomycetes</taxon>
        <taxon>Streptosporangiales</taxon>
        <taxon>Streptosporangiaceae</taxon>
        <taxon>Nonomuraea</taxon>
    </lineage>
</organism>
<accession>A0ABV5IW97</accession>
<name>A0ABV5IW97_9ACTN</name>
<keyword evidence="2" id="KW-1185">Reference proteome</keyword>
<evidence type="ECO:0000313" key="1">
    <source>
        <dbReference type="EMBL" id="MFB9208537.1"/>
    </source>
</evidence>
<sequence>MNLLDLLTDLVQLTAAAIALATAVRDDRRHDRDRPGTSQEEDG</sequence>
<reference evidence="1 2" key="1">
    <citation type="submission" date="2024-09" db="EMBL/GenBank/DDBJ databases">
        <authorList>
            <person name="Sun Q."/>
            <person name="Mori K."/>
        </authorList>
    </citation>
    <scope>NUCLEOTIDE SEQUENCE [LARGE SCALE GENOMIC DNA]</scope>
    <source>
        <strain evidence="1 2">CCM 3426</strain>
    </source>
</reference>
<proteinExistence type="predicted"/>
<dbReference type="Proteomes" id="UP001589647">
    <property type="component" value="Unassembled WGS sequence"/>
</dbReference>
<dbReference type="EMBL" id="JBHMEI010000078">
    <property type="protein sequence ID" value="MFB9208537.1"/>
    <property type="molecule type" value="Genomic_DNA"/>
</dbReference>
<evidence type="ECO:0000313" key="2">
    <source>
        <dbReference type="Proteomes" id="UP001589647"/>
    </source>
</evidence>
<dbReference type="RefSeq" id="WP_260477668.1">
    <property type="nucleotide sequence ID" value="NZ_BMRC01000005.1"/>
</dbReference>
<protein>
    <submittedName>
        <fullName evidence="1">Uncharacterized protein</fullName>
    </submittedName>
</protein>